<accession>A0ABR3NVQ3</accession>
<evidence type="ECO:0000313" key="1">
    <source>
        <dbReference type="EMBL" id="KAL1281115.1"/>
    </source>
</evidence>
<name>A0ABR3NVQ3_9TELE</name>
<proteinExistence type="predicted"/>
<dbReference type="Proteomes" id="UP001558613">
    <property type="component" value="Unassembled WGS sequence"/>
</dbReference>
<dbReference type="EMBL" id="JAYMGO010000002">
    <property type="protein sequence ID" value="KAL1281115.1"/>
    <property type="molecule type" value="Genomic_DNA"/>
</dbReference>
<keyword evidence="2" id="KW-1185">Reference proteome</keyword>
<evidence type="ECO:0000313" key="2">
    <source>
        <dbReference type="Proteomes" id="UP001558613"/>
    </source>
</evidence>
<comment type="caution">
    <text evidence="1">The sequence shown here is derived from an EMBL/GenBank/DDBJ whole genome shotgun (WGS) entry which is preliminary data.</text>
</comment>
<gene>
    <name evidence="1" type="ORF">QQF64_015715</name>
</gene>
<sequence>MTVIADTKTRHIHTHNPKTTSFQYLSTTPGDEKEENERLRFDSYLYKSLKLEERRETTSQSSFPAASLTTKAPLALQFWHVFKEKIKRTCTRRPSRSRKNASCIAKTYGSPGDLAATRTSIPFIRTT</sequence>
<organism evidence="1 2">
    <name type="scientific">Cirrhinus molitorella</name>
    <name type="common">mud carp</name>
    <dbReference type="NCBI Taxonomy" id="172907"/>
    <lineage>
        <taxon>Eukaryota</taxon>
        <taxon>Metazoa</taxon>
        <taxon>Chordata</taxon>
        <taxon>Craniata</taxon>
        <taxon>Vertebrata</taxon>
        <taxon>Euteleostomi</taxon>
        <taxon>Actinopterygii</taxon>
        <taxon>Neopterygii</taxon>
        <taxon>Teleostei</taxon>
        <taxon>Ostariophysi</taxon>
        <taxon>Cypriniformes</taxon>
        <taxon>Cyprinidae</taxon>
        <taxon>Labeoninae</taxon>
        <taxon>Labeonini</taxon>
        <taxon>Cirrhinus</taxon>
    </lineage>
</organism>
<reference evidence="1 2" key="1">
    <citation type="submission" date="2023-09" db="EMBL/GenBank/DDBJ databases">
        <authorList>
            <person name="Wang M."/>
        </authorList>
    </citation>
    <scope>NUCLEOTIDE SEQUENCE [LARGE SCALE GENOMIC DNA]</scope>
    <source>
        <strain evidence="1">GT-2023</strain>
        <tissue evidence="1">Liver</tissue>
    </source>
</reference>
<protein>
    <submittedName>
        <fullName evidence="1">Uncharacterized protein</fullName>
    </submittedName>
</protein>